<dbReference type="EMBL" id="JACGWJ010000019">
    <property type="protein sequence ID" value="KAL0345589.1"/>
    <property type="molecule type" value="Genomic_DNA"/>
</dbReference>
<accession>A0AAW2NP96</accession>
<sequence>MDGDSERAKCAHVRVARIVMEIDDKVPVGGLMTHFGPADAQGLSRCLYIQYEVEIPIGDKVGETKGDQYTARKCYVEAIKSSNSKMEVDLLSKESSRQGNQKDVVPTHVQQVEELLSIQLVHGEIEKIPELVPNWVLH</sequence>
<reference evidence="1" key="1">
    <citation type="submission" date="2020-06" db="EMBL/GenBank/DDBJ databases">
        <authorList>
            <person name="Li T."/>
            <person name="Hu X."/>
            <person name="Zhang T."/>
            <person name="Song X."/>
            <person name="Zhang H."/>
            <person name="Dai N."/>
            <person name="Sheng W."/>
            <person name="Hou X."/>
            <person name="Wei L."/>
        </authorList>
    </citation>
    <scope>NUCLEOTIDE SEQUENCE</scope>
    <source>
        <strain evidence="1">G02</strain>
        <tissue evidence="1">Leaf</tissue>
    </source>
</reference>
<name>A0AAW2NP96_SESRA</name>
<proteinExistence type="predicted"/>
<gene>
    <name evidence="1" type="ORF">Sradi_4390200</name>
</gene>
<protein>
    <submittedName>
        <fullName evidence="1">Uncharacterized protein</fullName>
    </submittedName>
</protein>
<dbReference type="AlphaFoldDB" id="A0AAW2NP96"/>
<comment type="caution">
    <text evidence="1">The sequence shown here is derived from an EMBL/GenBank/DDBJ whole genome shotgun (WGS) entry which is preliminary data.</text>
</comment>
<reference evidence="1" key="2">
    <citation type="journal article" date="2024" name="Plant">
        <title>Genomic evolution and insights into agronomic trait innovations of Sesamum species.</title>
        <authorList>
            <person name="Miao H."/>
            <person name="Wang L."/>
            <person name="Qu L."/>
            <person name="Liu H."/>
            <person name="Sun Y."/>
            <person name="Le M."/>
            <person name="Wang Q."/>
            <person name="Wei S."/>
            <person name="Zheng Y."/>
            <person name="Lin W."/>
            <person name="Duan Y."/>
            <person name="Cao H."/>
            <person name="Xiong S."/>
            <person name="Wang X."/>
            <person name="Wei L."/>
            <person name="Li C."/>
            <person name="Ma Q."/>
            <person name="Ju M."/>
            <person name="Zhao R."/>
            <person name="Li G."/>
            <person name="Mu C."/>
            <person name="Tian Q."/>
            <person name="Mei H."/>
            <person name="Zhang T."/>
            <person name="Gao T."/>
            <person name="Zhang H."/>
        </authorList>
    </citation>
    <scope>NUCLEOTIDE SEQUENCE</scope>
    <source>
        <strain evidence="1">G02</strain>
    </source>
</reference>
<evidence type="ECO:0000313" key="1">
    <source>
        <dbReference type="EMBL" id="KAL0345589.1"/>
    </source>
</evidence>
<organism evidence="1">
    <name type="scientific">Sesamum radiatum</name>
    <name type="common">Black benniseed</name>
    <dbReference type="NCBI Taxonomy" id="300843"/>
    <lineage>
        <taxon>Eukaryota</taxon>
        <taxon>Viridiplantae</taxon>
        <taxon>Streptophyta</taxon>
        <taxon>Embryophyta</taxon>
        <taxon>Tracheophyta</taxon>
        <taxon>Spermatophyta</taxon>
        <taxon>Magnoliopsida</taxon>
        <taxon>eudicotyledons</taxon>
        <taxon>Gunneridae</taxon>
        <taxon>Pentapetalae</taxon>
        <taxon>asterids</taxon>
        <taxon>lamiids</taxon>
        <taxon>Lamiales</taxon>
        <taxon>Pedaliaceae</taxon>
        <taxon>Sesamum</taxon>
    </lineage>
</organism>